<evidence type="ECO:0000313" key="1">
    <source>
        <dbReference type="EMBL" id="ACJ31095.1"/>
    </source>
</evidence>
<dbReference type="EMBL" id="CP000472">
    <property type="protein sequence ID" value="ACJ31095.1"/>
    <property type="molecule type" value="Genomic_DNA"/>
</dbReference>
<accession>B8CTI7</accession>
<dbReference type="KEGG" id="swp:swp_4452"/>
<reference evidence="1 2" key="1">
    <citation type="journal article" date="2008" name="PLoS ONE">
        <title>Environmental adaptation: genomic analysis of the piezotolerant and psychrotolerant deep-sea iron reducing bacterium Shewanella piezotolerans WP3.</title>
        <authorList>
            <person name="Wang F."/>
            <person name="Wang J."/>
            <person name="Jian H."/>
            <person name="Zhang B."/>
            <person name="Li S."/>
            <person name="Wang F."/>
            <person name="Zeng X."/>
            <person name="Gao L."/>
            <person name="Bartlett D.H."/>
            <person name="Yu J."/>
            <person name="Hu S."/>
            <person name="Xiao X."/>
        </authorList>
    </citation>
    <scope>NUCLEOTIDE SEQUENCE [LARGE SCALE GENOMIC DNA]</scope>
    <source>
        <strain evidence="2">WP3 / JCM 13877</strain>
    </source>
</reference>
<dbReference type="Proteomes" id="UP000000753">
    <property type="component" value="Chromosome"/>
</dbReference>
<sequence>MPASFHKLRTVIAVGHHQYASAGLISQFGQ</sequence>
<name>B8CTI7_SHEPW</name>
<proteinExistence type="predicted"/>
<protein>
    <submittedName>
        <fullName evidence="1">Uncharacterized protein</fullName>
    </submittedName>
</protein>
<organism evidence="1 2">
    <name type="scientific">Shewanella piezotolerans (strain WP3 / JCM 13877)</name>
    <dbReference type="NCBI Taxonomy" id="225849"/>
    <lineage>
        <taxon>Bacteria</taxon>
        <taxon>Pseudomonadati</taxon>
        <taxon>Pseudomonadota</taxon>
        <taxon>Gammaproteobacteria</taxon>
        <taxon>Alteromonadales</taxon>
        <taxon>Shewanellaceae</taxon>
        <taxon>Shewanella</taxon>
    </lineage>
</organism>
<dbReference type="AlphaFoldDB" id="B8CTI7"/>
<gene>
    <name evidence="1" type="ordered locus">swp_4452</name>
</gene>
<evidence type="ECO:0000313" key="2">
    <source>
        <dbReference type="Proteomes" id="UP000000753"/>
    </source>
</evidence>
<dbReference type="HOGENOM" id="CLU_3405410_0_0_6"/>
<keyword evidence="2" id="KW-1185">Reference proteome</keyword>